<dbReference type="PRINTS" id="PR00778">
    <property type="entry name" value="HTHARSR"/>
</dbReference>
<dbReference type="PROSITE" id="PS50987">
    <property type="entry name" value="HTH_ARSR_2"/>
    <property type="match status" value="1"/>
</dbReference>
<feature type="domain" description="HTH arsR-type" evidence="1">
    <location>
        <begin position="1"/>
        <end position="94"/>
    </location>
</feature>
<dbReference type="Pfam" id="PF08241">
    <property type="entry name" value="Methyltransf_11"/>
    <property type="match status" value="1"/>
</dbReference>
<dbReference type="InterPro" id="IPR036390">
    <property type="entry name" value="WH_DNA-bd_sf"/>
</dbReference>
<dbReference type="InterPro" id="IPR050508">
    <property type="entry name" value="Methyltransf_Superfamily"/>
</dbReference>
<dbReference type="AlphaFoldDB" id="A0A5Q2QI16"/>
<dbReference type="CDD" id="cd02440">
    <property type="entry name" value="AdoMet_MTases"/>
    <property type="match status" value="1"/>
</dbReference>
<dbReference type="InterPro" id="IPR001845">
    <property type="entry name" value="HTH_ArsR_DNA-bd_dom"/>
</dbReference>
<dbReference type="InterPro" id="IPR036388">
    <property type="entry name" value="WH-like_DNA-bd_sf"/>
</dbReference>
<dbReference type="Proteomes" id="UP000388235">
    <property type="component" value="Chromosome"/>
</dbReference>
<dbReference type="PANTHER" id="PTHR42912:SF93">
    <property type="entry name" value="N6-ADENOSINE-METHYLTRANSFERASE TMT1A"/>
    <property type="match status" value="1"/>
</dbReference>
<dbReference type="NCBIfam" id="NF033788">
    <property type="entry name" value="HTH_metalloreg"/>
    <property type="match status" value="1"/>
</dbReference>
<dbReference type="GO" id="GO:0003700">
    <property type="term" value="F:DNA-binding transcription factor activity"/>
    <property type="evidence" value="ECO:0007669"/>
    <property type="project" value="InterPro"/>
</dbReference>
<keyword evidence="3" id="KW-1185">Reference proteome</keyword>
<evidence type="ECO:0000313" key="2">
    <source>
        <dbReference type="EMBL" id="QGG80675.1"/>
    </source>
</evidence>
<reference evidence="2 3" key="1">
    <citation type="submission" date="2019-11" db="EMBL/GenBank/DDBJ databases">
        <authorList>
            <person name="Khan S.A."/>
            <person name="Jeon C.O."/>
            <person name="Chun B.H."/>
        </authorList>
    </citation>
    <scope>NUCLEOTIDE SEQUENCE [LARGE SCALE GENOMIC DNA]</scope>
    <source>
        <strain evidence="2 3">IMCC 1097</strain>
    </source>
</reference>
<accession>A0A5Q2QI16</accession>
<name>A0A5Q2QI16_9GAMM</name>
<dbReference type="SMART" id="SM00418">
    <property type="entry name" value="HTH_ARSR"/>
    <property type="match status" value="1"/>
</dbReference>
<dbReference type="Pfam" id="PF01022">
    <property type="entry name" value="HTH_5"/>
    <property type="match status" value="1"/>
</dbReference>
<dbReference type="InterPro" id="IPR013216">
    <property type="entry name" value="Methyltransf_11"/>
</dbReference>
<dbReference type="EMBL" id="CP045871">
    <property type="protein sequence ID" value="QGG80675.1"/>
    <property type="molecule type" value="Genomic_DNA"/>
</dbReference>
<dbReference type="Gene3D" id="1.10.10.10">
    <property type="entry name" value="Winged helix-like DNA-binding domain superfamily/Winged helix DNA-binding domain"/>
    <property type="match status" value="1"/>
</dbReference>
<dbReference type="Gene3D" id="3.40.50.150">
    <property type="entry name" value="Vaccinia Virus protein VP39"/>
    <property type="match status" value="1"/>
</dbReference>
<organism evidence="2 3">
    <name type="scientific">Litorivicinus lipolyticus</name>
    <dbReference type="NCBI Taxonomy" id="418701"/>
    <lineage>
        <taxon>Bacteria</taxon>
        <taxon>Pseudomonadati</taxon>
        <taxon>Pseudomonadota</taxon>
        <taxon>Gammaproteobacteria</taxon>
        <taxon>Oceanospirillales</taxon>
        <taxon>Litorivicinaceae</taxon>
        <taxon>Litorivicinus</taxon>
    </lineage>
</organism>
<evidence type="ECO:0000259" key="1">
    <source>
        <dbReference type="PROSITE" id="PS50987"/>
    </source>
</evidence>
<dbReference type="InterPro" id="IPR029063">
    <property type="entry name" value="SAM-dependent_MTases_sf"/>
</dbReference>
<dbReference type="CDD" id="cd00090">
    <property type="entry name" value="HTH_ARSR"/>
    <property type="match status" value="1"/>
</dbReference>
<gene>
    <name evidence="2" type="ORF">GH975_08885</name>
</gene>
<dbReference type="PANTHER" id="PTHR42912">
    <property type="entry name" value="METHYLTRANSFERASE"/>
    <property type="match status" value="1"/>
</dbReference>
<dbReference type="SUPFAM" id="SSF46785">
    <property type="entry name" value="Winged helix' DNA-binding domain"/>
    <property type="match status" value="1"/>
</dbReference>
<dbReference type="SUPFAM" id="SSF53335">
    <property type="entry name" value="S-adenosyl-L-methionine-dependent methyltransferases"/>
    <property type="match status" value="1"/>
</dbReference>
<dbReference type="OrthoDB" id="5297460at2"/>
<protein>
    <submittedName>
        <fullName evidence="2">Metalloregulator ArsR/SmtB family transcription factor</fullName>
    </submittedName>
</protein>
<proteinExistence type="predicted"/>
<dbReference type="KEGG" id="llp:GH975_08885"/>
<dbReference type="RefSeq" id="WP_153714179.1">
    <property type="nucleotide sequence ID" value="NZ_CP045871.1"/>
</dbReference>
<evidence type="ECO:0000313" key="3">
    <source>
        <dbReference type="Proteomes" id="UP000388235"/>
    </source>
</evidence>
<sequence length="308" mass="34042">MYPDLIELVDALKAIAEPTRLRLTRLLAQGELTVSELVRILGQSQPRVSRHLKLLCDAGVLERFREQHHVYYRVPLNGSGHRLASAVAPFMPSDDSELNADDTRLAEVRQARAKLSRDYIEDDAPEWRHLHDLHGDERAFADAVVDDMTGEPIGELLDVATGTGRMLSVLGPHCTRGTGIDLSRKMVSVARAKLTEMGLSHCTIRQDDMYQMRFADNSFDTVTIDQVLYLADQPEAVVAEAARVLAPGGRLMIVAFTDGTDRPGVKLGIEPASIDAWCRAAKLTPDHHRELPGQDADITLLVARKPSL</sequence>
<dbReference type="GO" id="GO:0008757">
    <property type="term" value="F:S-adenosylmethionine-dependent methyltransferase activity"/>
    <property type="evidence" value="ECO:0007669"/>
    <property type="project" value="InterPro"/>
</dbReference>
<dbReference type="InterPro" id="IPR011991">
    <property type="entry name" value="ArsR-like_HTH"/>
</dbReference>